<dbReference type="RefSeq" id="WP_093673318.1">
    <property type="nucleotide sequence ID" value="NZ_FOOY01000017.1"/>
</dbReference>
<evidence type="ECO:0008006" key="4">
    <source>
        <dbReference type="Google" id="ProtNLM"/>
    </source>
</evidence>
<evidence type="ECO:0000313" key="2">
    <source>
        <dbReference type="EMBL" id="SFG67984.1"/>
    </source>
</evidence>
<name>A0A1I2TSU6_9BACL</name>
<accession>A0A1I2TSU6</accession>
<reference evidence="3" key="1">
    <citation type="submission" date="2016-10" db="EMBL/GenBank/DDBJ databases">
        <authorList>
            <person name="Varghese N."/>
            <person name="Submissions S."/>
        </authorList>
    </citation>
    <scope>NUCLEOTIDE SEQUENCE [LARGE SCALE GENOMIC DNA]</scope>
    <source>
        <strain evidence="3">ATCC 700379</strain>
    </source>
</reference>
<sequence>MKLTRLLILPIMMLTLLIPQTGQAATAHNPMGIPGHDFRHQWLTQTIDKYAPASLAQTMKKDMDTHHHLMSEWRQSSDFKKSNQNCQKKCDKHAKKIRAIKKEQEQGKISAEQAHQKIAKLFHHAKFGSRHQAINQLRTAIKNNDRQAIVQALEQIDHHIQQSNKRLARMLGKTG</sequence>
<organism evidence="2 3">
    <name type="scientific">Sporolactobacillus nakayamae</name>
    <dbReference type="NCBI Taxonomy" id="269670"/>
    <lineage>
        <taxon>Bacteria</taxon>
        <taxon>Bacillati</taxon>
        <taxon>Bacillota</taxon>
        <taxon>Bacilli</taxon>
        <taxon>Bacillales</taxon>
        <taxon>Sporolactobacillaceae</taxon>
        <taxon>Sporolactobacillus</taxon>
    </lineage>
</organism>
<dbReference type="EMBL" id="FOOY01000017">
    <property type="protein sequence ID" value="SFG67984.1"/>
    <property type="molecule type" value="Genomic_DNA"/>
</dbReference>
<feature type="chain" id="PRO_5011721852" description="DUF305 domain-containing protein" evidence="1">
    <location>
        <begin position="25"/>
        <end position="175"/>
    </location>
</feature>
<dbReference type="Proteomes" id="UP000198752">
    <property type="component" value="Unassembled WGS sequence"/>
</dbReference>
<gene>
    <name evidence="2" type="ORF">SAMN02982927_02426</name>
</gene>
<evidence type="ECO:0000256" key="1">
    <source>
        <dbReference type="SAM" id="SignalP"/>
    </source>
</evidence>
<feature type="signal peptide" evidence="1">
    <location>
        <begin position="1"/>
        <end position="24"/>
    </location>
</feature>
<dbReference type="OrthoDB" id="2990408at2"/>
<keyword evidence="3" id="KW-1185">Reference proteome</keyword>
<evidence type="ECO:0000313" key="3">
    <source>
        <dbReference type="Proteomes" id="UP000198752"/>
    </source>
</evidence>
<dbReference type="AlphaFoldDB" id="A0A1I2TSU6"/>
<keyword evidence="1" id="KW-0732">Signal</keyword>
<proteinExistence type="predicted"/>
<protein>
    <recommendedName>
        <fullName evidence="4">DUF305 domain-containing protein</fullName>
    </recommendedName>
</protein>